<dbReference type="PANTHER" id="PTHR46306">
    <property type="entry name" value="BTB/POZ DOMAIN-CONTAINING PROTEIN 9"/>
    <property type="match status" value="1"/>
</dbReference>
<organism evidence="2 3">
    <name type="scientific">Leptotrombidium deliense</name>
    <dbReference type="NCBI Taxonomy" id="299467"/>
    <lineage>
        <taxon>Eukaryota</taxon>
        <taxon>Metazoa</taxon>
        <taxon>Ecdysozoa</taxon>
        <taxon>Arthropoda</taxon>
        <taxon>Chelicerata</taxon>
        <taxon>Arachnida</taxon>
        <taxon>Acari</taxon>
        <taxon>Acariformes</taxon>
        <taxon>Trombidiformes</taxon>
        <taxon>Prostigmata</taxon>
        <taxon>Anystina</taxon>
        <taxon>Parasitengona</taxon>
        <taxon>Trombiculoidea</taxon>
        <taxon>Trombiculidae</taxon>
        <taxon>Leptotrombidium</taxon>
    </lineage>
</organism>
<dbReference type="CDD" id="cd18186">
    <property type="entry name" value="BTB_POZ_ZBTB_KLHL-like"/>
    <property type="match status" value="1"/>
</dbReference>
<name>A0A443RYL0_9ACAR</name>
<dbReference type="Gene3D" id="3.30.710.10">
    <property type="entry name" value="Potassium Channel Kv1.1, Chain A"/>
    <property type="match status" value="1"/>
</dbReference>
<keyword evidence="3" id="KW-1185">Reference proteome</keyword>
<dbReference type="SUPFAM" id="SSF54695">
    <property type="entry name" value="POZ domain"/>
    <property type="match status" value="1"/>
</dbReference>
<sequence>MIVLEEEQTIDDWKDAFNDIMASKYDTELHDIQFLCEETVFTGNRLIFQAVSPYWKNRFSAQKDVLIELTDVKSEHFAQILEYIYTGKIIFETLENAVQLVPQAKQYELNRLHHDILDIIQSNLNLENIWHLFQVVKLTEEVEEIFLEFLDNNATETVKRAEVLYLSHDIFEKLIRRDTFSPNETEIFEMTKNWLQKNQNHREVIKHIRFALMSEDEQENIMRESNGLVTRNDITHSINSHRPRSIYSLFLFTVGNQQWIYAQKITVKFSSKGGKEIIELPCDGNEKHFMLPHGYDNIDLLSKFDFVVIDLEIPLMTVNAIQMSLVNDENSSQEFTYEVWATNDPFPLERVASKLDDCTRGLQVLSFEHITTDFITIVGHKWENKGKSKMPWFSYATNRLNKSKILIG</sequence>
<comment type="caution">
    <text evidence="2">The sequence shown here is derived from an EMBL/GenBank/DDBJ whole genome shotgun (WGS) entry which is preliminary data.</text>
</comment>
<dbReference type="OrthoDB" id="6481379at2759"/>
<dbReference type="STRING" id="299467.A0A443RYL0"/>
<dbReference type="SMART" id="SM00875">
    <property type="entry name" value="BACK"/>
    <property type="match status" value="1"/>
</dbReference>
<dbReference type="Proteomes" id="UP000288716">
    <property type="component" value="Unassembled WGS sequence"/>
</dbReference>
<dbReference type="AlphaFoldDB" id="A0A443RYL0"/>
<dbReference type="GO" id="GO:0048512">
    <property type="term" value="P:circadian behavior"/>
    <property type="evidence" value="ECO:0007669"/>
    <property type="project" value="TreeGrafter"/>
</dbReference>
<dbReference type="PANTHER" id="PTHR46306:SF1">
    <property type="entry name" value="BTB_POZ DOMAIN-CONTAINING PROTEIN 9"/>
    <property type="match status" value="1"/>
</dbReference>
<dbReference type="GO" id="GO:0050804">
    <property type="term" value="P:modulation of chemical synaptic transmission"/>
    <property type="evidence" value="ECO:0007669"/>
    <property type="project" value="TreeGrafter"/>
</dbReference>
<dbReference type="InterPro" id="IPR011333">
    <property type="entry name" value="SKP1/BTB/POZ_sf"/>
</dbReference>
<gene>
    <name evidence="2" type="ORF">B4U80_12081</name>
</gene>
<reference evidence="2 3" key="1">
    <citation type="journal article" date="2018" name="Gigascience">
        <title>Genomes of trombidid mites reveal novel predicted allergens and laterally-transferred genes associated with secondary metabolism.</title>
        <authorList>
            <person name="Dong X."/>
            <person name="Chaisiri K."/>
            <person name="Xia D."/>
            <person name="Armstrong S.D."/>
            <person name="Fang Y."/>
            <person name="Donnelly M.J."/>
            <person name="Kadowaki T."/>
            <person name="McGarry J.W."/>
            <person name="Darby A.C."/>
            <person name="Makepeace B.L."/>
        </authorList>
    </citation>
    <scope>NUCLEOTIDE SEQUENCE [LARGE SCALE GENOMIC DNA]</scope>
    <source>
        <strain evidence="2">UoL-UT</strain>
    </source>
</reference>
<dbReference type="EMBL" id="NCKV01017588">
    <property type="protein sequence ID" value="RWS20431.1"/>
    <property type="molecule type" value="Genomic_DNA"/>
</dbReference>
<evidence type="ECO:0000259" key="1">
    <source>
        <dbReference type="PROSITE" id="PS50097"/>
    </source>
</evidence>
<evidence type="ECO:0000313" key="3">
    <source>
        <dbReference type="Proteomes" id="UP000288716"/>
    </source>
</evidence>
<protein>
    <recommendedName>
        <fullName evidence="1">BTB domain-containing protein</fullName>
    </recommendedName>
</protein>
<dbReference type="Pfam" id="PF07707">
    <property type="entry name" value="BACK"/>
    <property type="match status" value="1"/>
</dbReference>
<dbReference type="GO" id="GO:0005737">
    <property type="term" value="C:cytoplasm"/>
    <property type="evidence" value="ECO:0007669"/>
    <property type="project" value="TreeGrafter"/>
</dbReference>
<dbReference type="VEuPathDB" id="VectorBase:LDEU011609"/>
<dbReference type="Gene3D" id="1.25.40.420">
    <property type="match status" value="1"/>
</dbReference>
<dbReference type="GO" id="GO:0008344">
    <property type="term" value="P:adult locomotory behavior"/>
    <property type="evidence" value="ECO:0007669"/>
    <property type="project" value="TreeGrafter"/>
</dbReference>
<accession>A0A443RYL0</accession>
<dbReference type="InterPro" id="IPR052407">
    <property type="entry name" value="BTB_POZ_domain_cont_9"/>
</dbReference>
<feature type="domain" description="BTB" evidence="1">
    <location>
        <begin position="30"/>
        <end position="93"/>
    </location>
</feature>
<proteinExistence type="predicted"/>
<evidence type="ECO:0000313" key="2">
    <source>
        <dbReference type="EMBL" id="RWS20431.1"/>
    </source>
</evidence>
<dbReference type="InterPro" id="IPR011705">
    <property type="entry name" value="BACK"/>
</dbReference>
<dbReference type="InterPro" id="IPR000210">
    <property type="entry name" value="BTB/POZ_dom"/>
</dbReference>
<feature type="non-terminal residue" evidence="2">
    <location>
        <position position="408"/>
    </location>
</feature>
<dbReference type="PROSITE" id="PS50097">
    <property type="entry name" value="BTB"/>
    <property type="match status" value="1"/>
</dbReference>
<dbReference type="SMART" id="SM00225">
    <property type="entry name" value="BTB"/>
    <property type="match status" value="1"/>
</dbReference>
<dbReference type="Pfam" id="PF00651">
    <property type="entry name" value="BTB"/>
    <property type="match status" value="1"/>
</dbReference>